<feature type="signal peptide" evidence="5">
    <location>
        <begin position="1"/>
        <end position="19"/>
    </location>
</feature>
<evidence type="ECO:0000256" key="4">
    <source>
        <dbReference type="SAM" id="Phobius"/>
    </source>
</evidence>
<comment type="caution">
    <text evidence="7">The sequence shown here is derived from an EMBL/GenBank/DDBJ whole genome shotgun (WGS) entry which is preliminary data.</text>
</comment>
<feature type="region of interest" description="Disordered" evidence="3">
    <location>
        <begin position="668"/>
        <end position="690"/>
    </location>
</feature>
<protein>
    <submittedName>
        <fullName evidence="7">Uncharacterized protein LOC122987076</fullName>
    </submittedName>
</protein>
<proteinExistence type="predicted"/>
<keyword evidence="4" id="KW-0472">Membrane</keyword>
<feature type="transmembrane region" description="Helical" evidence="4">
    <location>
        <begin position="703"/>
        <end position="723"/>
    </location>
</feature>
<accession>A0AAV1Q4L3</accession>
<dbReference type="InterPro" id="IPR001507">
    <property type="entry name" value="ZP_dom"/>
</dbReference>
<keyword evidence="4" id="KW-0812">Transmembrane</keyword>
<keyword evidence="2" id="KW-1015">Disulfide bond</keyword>
<dbReference type="InterPro" id="IPR055355">
    <property type="entry name" value="ZP-C"/>
</dbReference>
<organism evidence="7 8">
    <name type="scientific">Scomber scombrus</name>
    <name type="common">Atlantic mackerel</name>
    <name type="synonym">Scomber vernalis</name>
    <dbReference type="NCBI Taxonomy" id="13677"/>
    <lineage>
        <taxon>Eukaryota</taxon>
        <taxon>Metazoa</taxon>
        <taxon>Chordata</taxon>
        <taxon>Craniata</taxon>
        <taxon>Vertebrata</taxon>
        <taxon>Euteleostomi</taxon>
        <taxon>Actinopterygii</taxon>
        <taxon>Neopterygii</taxon>
        <taxon>Teleostei</taxon>
        <taxon>Neoteleostei</taxon>
        <taxon>Acanthomorphata</taxon>
        <taxon>Pelagiaria</taxon>
        <taxon>Scombriformes</taxon>
        <taxon>Scombridae</taxon>
        <taxon>Scomber</taxon>
    </lineage>
</organism>
<dbReference type="PANTHER" id="PTHR14002">
    <property type="entry name" value="ENDOGLIN/TGF-BETA RECEPTOR TYPE III"/>
    <property type="match status" value="1"/>
</dbReference>
<evidence type="ECO:0000256" key="3">
    <source>
        <dbReference type="SAM" id="MobiDB-lite"/>
    </source>
</evidence>
<sequence>MAAGATLLLLLASLGITHCFYGDSISFMPPQKNKDGTYKVTFHHRLNGRNNCKGQSAYKCDSGVCKKFDVGALVQTDRDSTGQGRWCQSEGHTAAVVSTDKTTFSLSESGCCWDSNVLGKTNWTADAQLDLGTRSDTRALNSCPVTTTVSELRVAQNCFSRIRLLAHDTDGDDVTCRLNKDISVNTNFTLDEDSCTLTLKGHVDVGVYVMEVMLEDSPTKSINLTYADGSSKFVDASDANASPLCSIKLQFTLEILPSLPNCEVGHVQPIFLSKTPSQGNVIHATVGKKFQLYAQAQAHHASIHDFQVSGPQNMVKEFKDGKDGKAEVTLSWTPQRQDVYRFVPVCFTAETNESQSEMRCVVVMVTQASIIQGKAHVTCSPNKMVVTLDKASMPGIDENYLKLKDPSCSLTSNSTHIMGSMSFGTCGTKLEDKGDFIAFKNEIISYVLPSEVIIRRRTVKIDFSCQFPKSISISSYYNLQKSDYIFTESSFGSFGYTFEIFTDGNYTSKVAASAYPVEVKLLDTIYMGIQAESELPNVTLFVESCKATPDDNPENLLSYDLIKDGCMLDETVITHQSGLKTFNFEVQAFKFTGEKYDQVYITCSVILCEPGNSFSRCAQGCLKNSPSRRKRSLSRETANHYITQGPLRFIREAVPKAADGNDALKEKTKSDIPQAAVNLPPDSSETKSNGGGLGILNTSVSTLVFASAFMITVVMMGVMVGYFTRKRKAEDRQTLLVSALDD</sequence>
<keyword evidence="1 5" id="KW-0732">Signal</keyword>
<evidence type="ECO:0000259" key="6">
    <source>
        <dbReference type="PROSITE" id="PS51034"/>
    </source>
</evidence>
<evidence type="ECO:0000256" key="5">
    <source>
        <dbReference type="SAM" id="SignalP"/>
    </source>
</evidence>
<keyword evidence="8" id="KW-1185">Reference proteome</keyword>
<reference evidence="7 8" key="1">
    <citation type="submission" date="2024-01" db="EMBL/GenBank/DDBJ databases">
        <authorList>
            <person name="Alioto T."/>
            <person name="Alioto T."/>
            <person name="Gomez Garrido J."/>
        </authorList>
    </citation>
    <scope>NUCLEOTIDE SEQUENCE [LARGE SCALE GENOMIC DNA]</scope>
</reference>
<dbReference type="Pfam" id="PF00100">
    <property type="entry name" value="Zona_pellucida"/>
    <property type="match status" value="1"/>
</dbReference>
<dbReference type="PROSITE" id="PS51034">
    <property type="entry name" value="ZP_2"/>
    <property type="match status" value="1"/>
</dbReference>
<name>A0AAV1Q4L3_SCOSC</name>
<dbReference type="Pfam" id="PF23344">
    <property type="entry name" value="ZP-N"/>
    <property type="match status" value="1"/>
</dbReference>
<dbReference type="InterPro" id="IPR055356">
    <property type="entry name" value="ZP-N"/>
</dbReference>
<dbReference type="EMBL" id="CAWUFR010000532">
    <property type="protein sequence ID" value="CAK6978953.1"/>
    <property type="molecule type" value="Genomic_DNA"/>
</dbReference>
<dbReference type="Gene3D" id="2.60.40.3210">
    <property type="entry name" value="Zona pellucida, ZP-N domain"/>
    <property type="match status" value="1"/>
</dbReference>
<evidence type="ECO:0000313" key="8">
    <source>
        <dbReference type="Proteomes" id="UP001314229"/>
    </source>
</evidence>
<dbReference type="Proteomes" id="UP001314229">
    <property type="component" value="Unassembled WGS sequence"/>
</dbReference>
<dbReference type="SMART" id="SM00241">
    <property type="entry name" value="ZP"/>
    <property type="match status" value="1"/>
</dbReference>
<keyword evidence="4" id="KW-1133">Transmembrane helix</keyword>
<evidence type="ECO:0000313" key="7">
    <source>
        <dbReference type="EMBL" id="CAK6978953.1"/>
    </source>
</evidence>
<dbReference type="PANTHER" id="PTHR14002:SF59">
    <property type="entry name" value="CUB AND ZONA PELLUCIDA-LIKE DOMAIN-CONTAINING PROTEIN 1-RELATED"/>
    <property type="match status" value="1"/>
</dbReference>
<feature type="chain" id="PRO_5043976558" evidence="5">
    <location>
        <begin position="20"/>
        <end position="742"/>
    </location>
</feature>
<dbReference type="AlphaFoldDB" id="A0AAV1Q4L3"/>
<gene>
    <name evidence="7" type="ORF">FSCOSCO3_A030586</name>
</gene>
<evidence type="ECO:0000256" key="2">
    <source>
        <dbReference type="ARBA" id="ARBA00023157"/>
    </source>
</evidence>
<dbReference type="InterPro" id="IPR042235">
    <property type="entry name" value="ZP-C_dom"/>
</dbReference>
<evidence type="ECO:0000256" key="1">
    <source>
        <dbReference type="ARBA" id="ARBA00022729"/>
    </source>
</evidence>
<dbReference type="Gene3D" id="2.60.40.4100">
    <property type="entry name" value="Zona pellucida, ZP-C domain"/>
    <property type="match status" value="1"/>
</dbReference>
<feature type="domain" description="ZP" evidence="6">
    <location>
        <begin position="378"/>
        <end position="624"/>
    </location>
</feature>